<dbReference type="PROSITE" id="PS51194">
    <property type="entry name" value="HELICASE_CTER"/>
    <property type="match status" value="1"/>
</dbReference>
<dbReference type="GO" id="GO:0006310">
    <property type="term" value="P:DNA recombination"/>
    <property type="evidence" value="ECO:0007669"/>
    <property type="project" value="InterPro"/>
</dbReference>
<keyword evidence="6" id="KW-0067">ATP-binding</keyword>
<evidence type="ECO:0000256" key="5">
    <source>
        <dbReference type="ARBA" id="ARBA00022806"/>
    </source>
</evidence>
<name>A0A4Y6PVK3_PERCE</name>
<dbReference type="GO" id="GO:0006281">
    <property type="term" value="P:DNA repair"/>
    <property type="evidence" value="ECO:0007669"/>
    <property type="project" value="InterPro"/>
</dbReference>
<dbReference type="GO" id="GO:0009378">
    <property type="term" value="F:four-way junction helicase activity"/>
    <property type="evidence" value="ECO:0007669"/>
    <property type="project" value="TreeGrafter"/>
</dbReference>
<dbReference type="PROSITE" id="PS51192">
    <property type="entry name" value="HELICASE_ATP_BIND_1"/>
    <property type="match status" value="1"/>
</dbReference>
<keyword evidence="4" id="KW-0378">Hydrolase</keyword>
<dbReference type="SMART" id="SM00487">
    <property type="entry name" value="DEXDc"/>
    <property type="match status" value="1"/>
</dbReference>
<dbReference type="InterPro" id="IPR011545">
    <property type="entry name" value="DEAD/DEAH_box_helicase_dom"/>
</dbReference>
<feature type="domain" description="Helicase C-terminal" evidence="14">
    <location>
        <begin position="228"/>
        <end position="375"/>
    </location>
</feature>
<dbReference type="GO" id="GO:0043138">
    <property type="term" value="F:3'-5' DNA helicase activity"/>
    <property type="evidence" value="ECO:0007669"/>
    <property type="project" value="UniProtKB-EC"/>
</dbReference>
<dbReference type="GO" id="GO:0043590">
    <property type="term" value="C:bacterial nucleoid"/>
    <property type="evidence" value="ECO:0007669"/>
    <property type="project" value="TreeGrafter"/>
</dbReference>
<evidence type="ECO:0000256" key="3">
    <source>
        <dbReference type="ARBA" id="ARBA00022741"/>
    </source>
</evidence>
<comment type="catalytic activity">
    <reaction evidence="9">
        <text>Couples ATP hydrolysis with the unwinding of duplex DNA by translocating in the 3'-5' direction.</text>
        <dbReference type="EC" id="5.6.2.4"/>
    </reaction>
</comment>
<dbReference type="CDD" id="cd18794">
    <property type="entry name" value="SF2_C_RecQ"/>
    <property type="match status" value="1"/>
</dbReference>
<dbReference type="InterPro" id="IPR036390">
    <property type="entry name" value="WH_DNA-bd_sf"/>
</dbReference>
<dbReference type="EC" id="5.6.2.4" evidence="10"/>
<dbReference type="OrthoDB" id="9760034at2"/>
<dbReference type="SUPFAM" id="SSF46785">
    <property type="entry name" value="Winged helix' DNA-binding domain"/>
    <property type="match status" value="1"/>
</dbReference>
<dbReference type="EMBL" id="CP041186">
    <property type="protein sequence ID" value="QDG51765.1"/>
    <property type="molecule type" value="Genomic_DNA"/>
</dbReference>
<comment type="similarity">
    <text evidence="1">Belongs to the helicase family. RecQ subfamily.</text>
</comment>
<evidence type="ECO:0000313" key="15">
    <source>
        <dbReference type="EMBL" id="QDG51765.1"/>
    </source>
</evidence>
<evidence type="ECO:0000256" key="2">
    <source>
        <dbReference type="ARBA" id="ARBA00022723"/>
    </source>
</evidence>
<evidence type="ECO:0000256" key="10">
    <source>
        <dbReference type="ARBA" id="ARBA00034808"/>
    </source>
</evidence>
<dbReference type="Pfam" id="PF00270">
    <property type="entry name" value="DEAD"/>
    <property type="match status" value="1"/>
</dbReference>
<sequence>MDAQPTSPAHDVQAALKEHFGFDDFRPGQRDIVEAVLAGHDVLAVMPTGSGKSLCYQLPACMLDGTALVISPLIALMKDQVDALAEFGVAATLINSSIAYAEQQERLRKMARGEYDLVYVAPERFRNDAFRRALSEAKIGLIAVDEAHCISQWGHDFRPDYLDIGDIRAEVGHPVMMALTATATTLVQRDILDQLGMDDAEVIVSGFERPNLFYEVVETIGQQEKIGRIEKLLNHRRGESVVVYCATRRQVEEVSRSLESRGWLAAGYHAGLSDRQRASIQDAFMAGDLPVLVATNAFGMGVDKSDVRAIVHYNIPGSLEAYYQEAGRAGRDGEPAECVVLYNSRDAGIHEFFTENSFPQKEIVERVWLLLFKRGMGRHDLGAEQICDHLNRAGHSKRIHPWAVETALRLLDGGGHLRTGTDAGYDWVEVLDRARLRDLRVDWDKLASQRKLGKRQLEDVEMYATGRGCRQTYLLNYFNSRPSYKGGCGHCDSCCGRPDYARSPDGMISPIDAEDSAETIVRKILSGVARARQHATPVRVAAMLRGSRSVELRRLGLSKMSTYGILEYMNQQDLVDLLDDCVEEGLVESARRKRIALTDAGVEVMKGAASVPVGIERHLERRLLEEA</sequence>
<dbReference type="Gene3D" id="1.10.10.10">
    <property type="entry name" value="Winged helix-like DNA-binding domain superfamily/Winged helix DNA-binding domain"/>
    <property type="match status" value="1"/>
</dbReference>
<reference evidence="15 16" key="1">
    <citation type="submission" date="2019-06" db="EMBL/GenBank/DDBJ databases">
        <title>Persicimonas caeni gen. nov., sp. nov., a predatory bacterium isolated from solar saltern.</title>
        <authorList>
            <person name="Wang S."/>
        </authorList>
    </citation>
    <scope>NUCLEOTIDE SEQUENCE [LARGE SCALE GENOMIC DNA]</scope>
    <source>
        <strain evidence="15 16">YN101</strain>
    </source>
</reference>
<dbReference type="SMART" id="SM00956">
    <property type="entry name" value="RQC"/>
    <property type="match status" value="1"/>
</dbReference>
<dbReference type="GO" id="GO:0030894">
    <property type="term" value="C:replisome"/>
    <property type="evidence" value="ECO:0007669"/>
    <property type="project" value="TreeGrafter"/>
</dbReference>
<dbReference type="Pfam" id="PF00271">
    <property type="entry name" value="Helicase_C"/>
    <property type="match status" value="1"/>
</dbReference>
<dbReference type="PANTHER" id="PTHR13710:SF105">
    <property type="entry name" value="ATP-DEPENDENT DNA HELICASE Q1"/>
    <property type="match status" value="1"/>
</dbReference>
<dbReference type="PANTHER" id="PTHR13710">
    <property type="entry name" value="DNA HELICASE RECQ FAMILY MEMBER"/>
    <property type="match status" value="1"/>
</dbReference>
<dbReference type="GO" id="GO:0005737">
    <property type="term" value="C:cytoplasm"/>
    <property type="evidence" value="ECO:0007669"/>
    <property type="project" value="TreeGrafter"/>
</dbReference>
<dbReference type="InterPro" id="IPR027417">
    <property type="entry name" value="P-loop_NTPase"/>
</dbReference>
<keyword evidence="3" id="KW-0547">Nucleotide-binding</keyword>
<keyword evidence="5 15" id="KW-0347">Helicase</keyword>
<evidence type="ECO:0000256" key="7">
    <source>
        <dbReference type="ARBA" id="ARBA00023125"/>
    </source>
</evidence>
<dbReference type="GO" id="GO:0006260">
    <property type="term" value="P:DNA replication"/>
    <property type="evidence" value="ECO:0007669"/>
    <property type="project" value="InterPro"/>
</dbReference>
<dbReference type="RefSeq" id="WP_141198245.1">
    <property type="nucleotide sequence ID" value="NZ_CP041186.1"/>
</dbReference>
<dbReference type="InterPro" id="IPR004589">
    <property type="entry name" value="DNA_helicase_ATP-dep_RecQ"/>
</dbReference>
<evidence type="ECO:0000256" key="11">
    <source>
        <dbReference type="ARBA" id="ARBA00044535"/>
    </source>
</evidence>
<evidence type="ECO:0000256" key="4">
    <source>
        <dbReference type="ARBA" id="ARBA00022801"/>
    </source>
</evidence>
<evidence type="ECO:0000256" key="9">
    <source>
        <dbReference type="ARBA" id="ARBA00034617"/>
    </source>
</evidence>
<dbReference type="GO" id="GO:0016787">
    <property type="term" value="F:hydrolase activity"/>
    <property type="evidence" value="ECO:0007669"/>
    <property type="project" value="UniProtKB-KW"/>
</dbReference>
<dbReference type="Pfam" id="PF09382">
    <property type="entry name" value="RQC"/>
    <property type="match status" value="1"/>
</dbReference>
<accession>A0A5B8YA91</accession>
<evidence type="ECO:0000256" key="8">
    <source>
        <dbReference type="ARBA" id="ARBA00023235"/>
    </source>
</evidence>
<dbReference type="CDD" id="cd17920">
    <property type="entry name" value="DEXHc_RecQ"/>
    <property type="match status" value="1"/>
</dbReference>
<accession>A0A4Y6PVK3</accession>
<dbReference type="Pfam" id="PF16124">
    <property type="entry name" value="RecQ_Zn_bind"/>
    <property type="match status" value="1"/>
</dbReference>
<dbReference type="FunFam" id="3.40.50.300:FF:000296">
    <property type="entry name" value="ATP-dependent DNA helicase RecQ"/>
    <property type="match status" value="1"/>
</dbReference>
<dbReference type="GO" id="GO:0003677">
    <property type="term" value="F:DNA binding"/>
    <property type="evidence" value="ECO:0007669"/>
    <property type="project" value="UniProtKB-KW"/>
</dbReference>
<organism evidence="15 16">
    <name type="scientific">Persicimonas caeni</name>
    <dbReference type="NCBI Taxonomy" id="2292766"/>
    <lineage>
        <taxon>Bacteria</taxon>
        <taxon>Deltaproteobacteria</taxon>
        <taxon>Bradymonadales</taxon>
        <taxon>Bradymonadaceae</taxon>
        <taxon>Persicimonas</taxon>
    </lineage>
</organism>
<protein>
    <recommendedName>
        <fullName evidence="11">ATP-dependent DNA helicase RecQ</fullName>
        <ecNumber evidence="10">5.6.2.4</ecNumber>
    </recommendedName>
    <alternativeName>
        <fullName evidence="12">DNA 3'-5' helicase RecQ</fullName>
    </alternativeName>
</protein>
<gene>
    <name evidence="15" type="ORF">FIV42_13710</name>
</gene>
<evidence type="ECO:0000313" key="16">
    <source>
        <dbReference type="Proteomes" id="UP000315995"/>
    </source>
</evidence>
<dbReference type="Proteomes" id="UP000315995">
    <property type="component" value="Chromosome"/>
</dbReference>
<dbReference type="InterPro" id="IPR001650">
    <property type="entry name" value="Helicase_C-like"/>
</dbReference>
<keyword evidence="2" id="KW-0479">Metal-binding</keyword>
<dbReference type="InterPro" id="IPR018982">
    <property type="entry name" value="RQC_domain"/>
</dbReference>
<evidence type="ECO:0000256" key="12">
    <source>
        <dbReference type="ARBA" id="ARBA00044550"/>
    </source>
</evidence>
<proteinExistence type="inferred from homology"/>
<evidence type="ECO:0000256" key="1">
    <source>
        <dbReference type="ARBA" id="ARBA00005446"/>
    </source>
</evidence>
<feature type="domain" description="Helicase ATP-binding" evidence="13">
    <location>
        <begin position="33"/>
        <end position="201"/>
    </location>
</feature>
<dbReference type="InterPro" id="IPR014001">
    <property type="entry name" value="Helicase_ATP-bd"/>
</dbReference>
<dbReference type="SUPFAM" id="SSF52540">
    <property type="entry name" value="P-loop containing nucleoside triphosphate hydrolases"/>
    <property type="match status" value="1"/>
</dbReference>
<dbReference type="GO" id="GO:0046872">
    <property type="term" value="F:metal ion binding"/>
    <property type="evidence" value="ECO:0007669"/>
    <property type="project" value="UniProtKB-KW"/>
</dbReference>
<dbReference type="SMART" id="SM00490">
    <property type="entry name" value="HELICc"/>
    <property type="match status" value="1"/>
</dbReference>
<dbReference type="GO" id="GO:0005524">
    <property type="term" value="F:ATP binding"/>
    <property type="evidence" value="ECO:0007669"/>
    <property type="project" value="UniProtKB-KW"/>
</dbReference>
<dbReference type="NCBIfam" id="TIGR00614">
    <property type="entry name" value="recQ_fam"/>
    <property type="match status" value="1"/>
</dbReference>
<keyword evidence="8" id="KW-0413">Isomerase</keyword>
<evidence type="ECO:0000259" key="14">
    <source>
        <dbReference type="PROSITE" id="PS51194"/>
    </source>
</evidence>
<keyword evidence="16" id="KW-1185">Reference proteome</keyword>
<dbReference type="AlphaFoldDB" id="A0A4Y6PVK3"/>
<dbReference type="Gene3D" id="3.40.50.300">
    <property type="entry name" value="P-loop containing nucleotide triphosphate hydrolases"/>
    <property type="match status" value="2"/>
</dbReference>
<dbReference type="InterPro" id="IPR036388">
    <property type="entry name" value="WH-like_DNA-bd_sf"/>
</dbReference>
<keyword evidence="7" id="KW-0238">DNA-binding</keyword>
<evidence type="ECO:0000259" key="13">
    <source>
        <dbReference type="PROSITE" id="PS51192"/>
    </source>
</evidence>
<dbReference type="InterPro" id="IPR032284">
    <property type="entry name" value="RecQ_Zn-bd"/>
</dbReference>
<evidence type="ECO:0000256" key="6">
    <source>
        <dbReference type="ARBA" id="ARBA00022840"/>
    </source>
</evidence>